<protein>
    <submittedName>
        <fullName evidence="4">Protein notum-like protein</fullName>
    </submittedName>
</protein>
<dbReference type="PROSITE" id="PS00524">
    <property type="entry name" value="SMB_1"/>
    <property type="match status" value="1"/>
</dbReference>
<comment type="caution">
    <text evidence="4">The sequence shown here is derived from an EMBL/GenBank/DDBJ whole genome shotgun (WGS) entry which is preliminary data.</text>
</comment>
<dbReference type="InterPro" id="IPR036024">
    <property type="entry name" value="Somatomedin_B-like_dom_sf"/>
</dbReference>
<keyword evidence="1" id="KW-1015">Disulfide bond</keyword>
<organism evidence="4 5">
    <name type="scientific">Chrysochromulina tobinii</name>
    <dbReference type="NCBI Taxonomy" id="1460289"/>
    <lineage>
        <taxon>Eukaryota</taxon>
        <taxon>Haptista</taxon>
        <taxon>Haptophyta</taxon>
        <taxon>Prymnesiophyceae</taxon>
        <taxon>Prymnesiales</taxon>
        <taxon>Chrysochromulinaceae</taxon>
        <taxon>Chrysochromulina</taxon>
    </lineage>
</organism>
<evidence type="ECO:0000313" key="4">
    <source>
        <dbReference type="EMBL" id="KOO47707.1"/>
    </source>
</evidence>
<dbReference type="AlphaFoldDB" id="A0A0M0LA20"/>
<dbReference type="Gene3D" id="4.10.410.20">
    <property type="match status" value="1"/>
</dbReference>
<dbReference type="InterPro" id="IPR004963">
    <property type="entry name" value="PAE/NOTUM"/>
</dbReference>
<dbReference type="Pfam" id="PF03283">
    <property type="entry name" value="PAE"/>
    <property type="match status" value="1"/>
</dbReference>
<accession>A0A0M0LA20</accession>
<feature type="domain" description="SMB" evidence="3">
    <location>
        <begin position="23"/>
        <end position="63"/>
    </location>
</feature>
<gene>
    <name evidence="4" type="ORF">Ctob_014980</name>
</gene>
<dbReference type="Pfam" id="PF01033">
    <property type="entry name" value="Somatomedin_B"/>
    <property type="match status" value="1"/>
</dbReference>
<dbReference type="EMBL" id="JWZX01000543">
    <property type="protein sequence ID" value="KOO47707.1"/>
    <property type="molecule type" value="Genomic_DNA"/>
</dbReference>
<evidence type="ECO:0000256" key="1">
    <source>
        <dbReference type="ARBA" id="ARBA00023157"/>
    </source>
</evidence>
<dbReference type="SUPFAM" id="SSF90188">
    <property type="entry name" value="Somatomedin B domain"/>
    <property type="match status" value="1"/>
</dbReference>
<feature type="signal peptide" evidence="2">
    <location>
        <begin position="1"/>
        <end position="22"/>
    </location>
</feature>
<name>A0A0M0LA20_9EUKA</name>
<sequence length="449" mass="48556">MGAAGMSLRVVSALLATAAGHAADDSCVGHCGSWAQDCWCNDGCEAHHDCCHDYEAVCGGSSSAADLIKLDDSTARCLDGSAGAYYWREGKDPSLVLVFMEGGGWCYDPANYPTQEGTISDCRSRSQTSLGSSRSWASKRSFDEGMLASDVSTNPVFHNYSLLYMPYCDGTSFAGNVSGTVSGLFFRGLQILEATFVHAMQHTSFARASRVVLSGGSAGGTAVLWHADRIARLLTTRRQLGDVERGKRGRGGSSVEVLALPDAGFFLDLPTWQGVDVWPAQMRSMASVSNSYSSLHAGCLAKYAAEPERCLFPQYYAELIETRTMLVQSLYDSSELWYTLMLDCCAGPCSGYPTCKSGGTERSQMFALRQQHIDAWRPLVNRSGNGVWAIACIEHTLTSAHWTDPLWETPARSGNTIAAAVRRWLDGGAEVRLEDSVEWPANQPCSSAD</sequence>
<dbReference type="PROSITE" id="PS50958">
    <property type="entry name" value="SMB_2"/>
    <property type="match status" value="1"/>
</dbReference>
<feature type="chain" id="PRO_5005603223" evidence="2">
    <location>
        <begin position="23"/>
        <end position="449"/>
    </location>
</feature>
<proteinExistence type="predicted"/>
<dbReference type="Proteomes" id="UP000037460">
    <property type="component" value="Unassembled WGS sequence"/>
</dbReference>
<evidence type="ECO:0000259" key="3">
    <source>
        <dbReference type="PROSITE" id="PS50958"/>
    </source>
</evidence>
<evidence type="ECO:0000256" key="2">
    <source>
        <dbReference type="SAM" id="SignalP"/>
    </source>
</evidence>
<keyword evidence="5" id="KW-1185">Reference proteome</keyword>
<dbReference type="PANTHER" id="PTHR21562">
    <property type="entry name" value="NOTUM-RELATED"/>
    <property type="match status" value="1"/>
</dbReference>
<dbReference type="OrthoDB" id="2015280at2759"/>
<reference evidence="5" key="1">
    <citation type="journal article" date="2015" name="PLoS Genet.">
        <title>Genome Sequence and Transcriptome Analyses of Chrysochromulina tobin: Metabolic Tools for Enhanced Algal Fitness in the Prominent Order Prymnesiales (Haptophyceae).</title>
        <authorList>
            <person name="Hovde B.T."/>
            <person name="Deodato C.R."/>
            <person name="Hunsperger H.M."/>
            <person name="Ryken S.A."/>
            <person name="Yost W."/>
            <person name="Jha R.K."/>
            <person name="Patterson J."/>
            <person name="Monnat R.J. Jr."/>
            <person name="Barlow S.B."/>
            <person name="Starkenburg S.R."/>
            <person name="Cattolico R.A."/>
        </authorList>
    </citation>
    <scope>NUCLEOTIDE SEQUENCE</scope>
    <source>
        <strain evidence="5">CCMP291</strain>
    </source>
</reference>
<keyword evidence="2" id="KW-0732">Signal</keyword>
<dbReference type="InterPro" id="IPR001212">
    <property type="entry name" value="Somatomedin_B_dom"/>
</dbReference>
<evidence type="ECO:0000313" key="5">
    <source>
        <dbReference type="Proteomes" id="UP000037460"/>
    </source>
</evidence>
<dbReference type="GO" id="GO:0016787">
    <property type="term" value="F:hydrolase activity"/>
    <property type="evidence" value="ECO:0007669"/>
    <property type="project" value="InterPro"/>
</dbReference>
<dbReference type="PANTHER" id="PTHR21562:SF67">
    <property type="entry name" value="PECTIN ACETYLESTERASE"/>
    <property type="match status" value="1"/>
</dbReference>